<evidence type="ECO:0000313" key="5">
    <source>
        <dbReference type="Proteomes" id="UP001454036"/>
    </source>
</evidence>
<reference evidence="4 5" key="1">
    <citation type="submission" date="2024-01" db="EMBL/GenBank/DDBJ databases">
        <title>The complete chloroplast genome sequence of Lithospermum erythrorhizon: insights into the phylogenetic relationship among Boraginaceae species and the maternal lineages of purple gromwells.</title>
        <authorList>
            <person name="Okada T."/>
            <person name="Watanabe K."/>
        </authorList>
    </citation>
    <scope>NUCLEOTIDE SEQUENCE [LARGE SCALE GENOMIC DNA]</scope>
</reference>
<dbReference type="AlphaFoldDB" id="A0AAV3RB96"/>
<evidence type="ECO:0008006" key="6">
    <source>
        <dbReference type="Google" id="ProtNLM"/>
    </source>
</evidence>
<feature type="domain" description="Retrovirus-related Pol polyprotein from transposon TNT 1-94-like beta-barrel" evidence="2">
    <location>
        <begin position="1"/>
        <end position="66"/>
    </location>
</feature>
<dbReference type="Pfam" id="PF25597">
    <property type="entry name" value="SH3_retrovirus"/>
    <property type="match status" value="1"/>
</dbReference>
<dbReference type="InterPro" id="IPR057670">
    <property type="entry name" value="SH3_retrovirus"/>
</dbReference>
<protein>
    <recommendedName>
        <fullName evidence="6">Gag-pol polyprotein</fullName>
    </recommendedName>
</protein>
<name>A0AAV3RB96_LITER</name>
<sequence>MTGNKANLTSIKEVKPDFVTFGGGEKGKIIGKRSLNVVGLPNLEDVLLVEGLIANLISISQLCDNGLKVVFDKETCSTDRELRQKFDVRSDEGIFLGYSRNSRALMMYNKRTQVVMESINVKKVDREISTIDEKDISPAVNPLVNHSPRSKVTSVKLAEDDSGIEPAARIQKNHPMASIKG</sequence>
<accession>A0AAV3RB96</accession>
<proteinExistence type="predicted"/>
<evidence type="ECO:0000259" key="3">
    <source>
        <dbReference type="Pfam" id="PF25597"/>
    </source>
</evidence>
<gene>
    <name evidence="4" type="ORF">LIER_26900</name>
</gene>
<dbReference type="InterPro" id="IPR054722">
    <property type="entry name" value="PolX-like_BBD"/>
</dbReference>
<evidence type="ECO:0000313" key="4">
    <source>
        <dbReference type="EMBL" id="GAA0173243.1"/>
    </source>
</evidence>
<comment type="caution">
    <text evidence="4">The sequence shown here is derived from an EMBL/GenBank/DDBJ whole genome shotgun (WGS) entry which is preliminary data.</text>
</comment>
<keyword evidence="5" id="KW-1185">Reference proteome</keyword>
<feature type="domain" description="Retroviral polymerase SH3-like" evidence="3">
    <location>
        <begin position="79"/>
        <end position="126"/>
    </location>
</feature>
<organism evidence="4 5">
    <name type="scientific">Lithospermum erythrorhizon</name>
    <name type="common">Purple gromwell</name>
    <name type="synonym">Lithospermum officinale var. erythrorhizon</name>
    <dbReference type="NCBI Taxonomy" id="34254"/>
    <lineage>
        <taxon>Eukaryota</taxon>
        <taxon>Viridiplantae</taxon>
        <taxon>Streptophyta</taxon>
        <taxon>Embryophyta</taxon>
        <taxon>Tracheophyta</taxon>
        <taxon>Spermatophyta</taxon>
        <taxon>Magnoliopsida</taxon>
        <taxon>eudicotyledons</taxon>
        <taxon>Gunneridae</taxon>
        <taxon>Pentapetalae</taxon>
        <taxon>asterids</taxon>
        <taxon>lamiids</taxon>
        <taxon>Boraginales</taxon>
        <taxon>Boraginaceae</taxon>
        <taxon>Boraginoideae</taxon>
        <taxon>Lithospermeae</taxon>
        <taxon>Lithospermum</taxon>
    </lineage>
</organism>
<feature type="region of interest" description="Disordered" evidence="1">
    <location>
        <begin position="154"/>
        <end position="181"/>
    </location>
</feature>
<dbReference type="EMBL" id="BAABME010008511">
    <property type="protein sequence ID" value="GAA0173243.1"/>
    <property type="molecule type" value="Genomic_DNA"/>
</dbReference>
<evidence type="ECO:0000256" key="1">
    <source>
        <dbReference type="SAM" id="MobiDB-lite"/>
    </source>
</evidence>
<evidence type="ECO:0000259" key="2">
    <source>
        <dbReference type="Pfam" id="PF22936"/>
    </source>
</evidence>
<dbReference type="Proteomes" id="UP001454036">
    <property type="component" value="Unassembled WGS sequence"/>
</dbReference>
<dbReference type="Pfam" id="PF22936">
    <property type="entry name" value="Pol_BBD"/>
    <property type="match status" value="1"/>
</dbReference>